<evidence type="ECO:0000313" key="2">
    <source>
        <dbReference type="EMBL" id="KAF9780609.1"/>
    </source>
</evidence>
<reference evidence="2" key="2">
    <citation type="submission" date="2020-11" db="EMBL/GenBank/DDBJ databases">
        <authorList>
            <consortium name="DOE Joint Genome Institute"/>
            <person name="Kuo A."/>
            <person name="Miyauchi S."/>
            <person name="Kiss E."/>
            <person name="Drula E."/>
            <person name="Kohler A."/>
            <person name="Sanchez-Garcia M."/>
            <person name="Andreopoulos B."/>
            <person name="Barry K.W."/>
            <person name="Bonito G."/>
            <person name="Buee M."/>
            <person name="Carver A."/>
            <person name="Chen C."/>
            <person name="Cichocki N."/>
            <person name="Clum A."/>
            <person name="Culley D."/>
            <person name="Crous P.W."/>
            <person name="Fauchery L."/>
            <person name="Girlanda M."/>
            <person name="Hayes R."/>
            <person name="Keri Z."/>
            <person name="Labutti K."/>
            <person name="Lipzen A."/>
            <person name="Lombard V."/>
            <person name="Magnuson J."/>
            <person name="Maillard F."/>
            <person name="Morin E."/>
            <person name="Murat C."/>
            <person name="Nolan M."/>
            <person name="Ohm R."/>
            <person name="Pangilinan J."/>
            <person name="Pereira M."/>
            <person name="Perotto S."/>
            <person name="Peter M."/>
            <person name="Riley R."/>
            <person name="Sitrit Y."/>
            <person name="Stielow B."/>
            <person name="Szollosi G."/>
            <person name="Zifcakova L."/>
            <person name="Stursova M."/>
            <person name="Spatafora J.W."/>
            <person name="Tedersoo L."/>
            <person name="Vaario L.-M."/>
            <person name="Yamada A."/>
            <person name="Yan M."/>
            <person name="Wang P."/>
            <person name="Xu J."/>
            <person name="Bruns T."/>
            <person name="Baldrian P."/>
            <person name="Vilgalys R."/>
            <person name="Henrissat B."/>
            <person name="Grigoriev I.V."/>
            <person name="Hibbett D."/>
            <person name="Nagy L.G."/>
            <person name="Martin F.M."/>
        </authorList>
    </citation>
    <scope>NUCLEOTIDE SEQUENCE</scope>
    <source>
        <strain evidence="2">UH-Tt-Lm1</strain>
    </source>
</reference>
<feature type="region of interest" description="Disordered" evidence="1">
    <location>
        <begin position="51"/>
        <end position="80"/>
    </location>
</feature>
<name>A0A9P6H796_9AGAM</name>
<dbReference type="Proteomes" id="UP000736335">
    <property type="component" value="Unassembled WGS sequence"/>
</dbReference>
<evidence type="ECO:0000313" key="3">
    <source>
        <dbReference type="Proteomes" id="UP000736335"/>
    </source>
</evidence>
<gene>
    <name evidence="2" type="ORF">BJ322DRAFT_1112602</name>
</gene>
<reference evidence="2" key="1">
    <citation type="journal article" date="2020" name="Nat. Commun.">
        <title>Large-scale genome sequencing of mycorrhizal fungi provides insights into the early evolution of symbiotic traits.</title>
        <authorList>
            <person name="Miyauchi S."/>
            <person name="Kiss E."/>
            <person name="Kuo A."/>
            <person name="Drula E."/>
            <person name="Kohler A."/>
            <person name="Sanchez-Garcia M."/>
            <person name="Morin E."/>
            <person name="Andreopoulos B."/>
            <person name="Barry K.W."/>
            <person name="Bonito G."/>
            <person name="Buee M."/>
            <person name="Carver A."/>
            <person name="Chen C."/>
            <person name="Cichocki N."/>
            <person name="Clum A."/>
            <person name="Culley D."/>
            <person name="Crous P.W."/>
            <person name="Fauchery L."/>
            <person name="Girlanda M."/>
            <person name="Hayes R.D."/>
            <person name="Keri Z."/>
            <person name="LaButti K."/>
            <person name="Lipzen A."/>
            <person name="Lombard V."/>
            <person name="Magnuson J."/>
            <person name="Maillard F."/>
            <person name="Murat C."/>
            <person name="Nolan M."/>
            <person name="Ohm R.A."/>
            <person name="Pangilinan J."/>
            <person name="Pereira M.F."/>
            <person name="Perotto S."/>
            <person name="Peter M."/>
            <person name="Pfister S."/>
            <person name="Riley R."/>
            <person name="Sitrit Y."/>
            <person name="Stielow J.B."/>
            <person name="Szollosi G."/>
            <person name="Zifcakova L."/>
            <person name="Stursova M."/>
            <person name="Spatafora J.W."/>
            <person name="Tedersoo L."/>
            <person name="Vaario L.M."/>
            <person name="Yamada A."/>
            <person name="Yan M."/>
            <person name="Wang P."/>
            <person name="Xu J."/>
            <person name="Bruns T."/>
            <person name="Baldrian P."/>
            <person name="Vilgalys R."/>
            <person name="Dunand C."/>
            <person name="Henrissat B."/>
            <person name="Grigoriev I.V."/>
            <person name="Hibbett D."/>
            <person name="Nagy L.G."/>
            <person name="Martin F.M."/>
        </authorList>
    </citation>
    <scope>NUCLEOTIDE SEQUENCE</scope>
    <source>
        <strain evidence="2">UH-Tt-Lm1</strain>
    </source>
</reference>
<proteinExistence type="predicted"/>
<dbReference type="OrthoDB" id="2564696at2759"/>
<accession>A0A9P6H796</accession>
<comment type="caution">
    <text evidence="2">The sequence shown here is derived from an EMBL/GenBank/DDBJ whole genome shotgun (WGS) entry which is preliminary data.</text>
</comment>
<dbReference type="AlphaFoldDB" id="A0A9P6H796"/>
<protein>
    <submittedName>
        <fullName evidence="2">Uncharacterized protein</fullName>
    </submittedName>
</protein>
<dbReference type="EMBL" id="WIUZ02000016">
    <property type="protein sequence ID" value="KAF9780609.1"/>
    <property type="molecule type" value="Genomic_DNA"/>
</dbReference>
<keyword evidence="3" id="KW-1185">Reference proteome</keyword>
<organism evidence="2 3">
    <name type="scientific">Thelephora terrestris</name>
    <dbReference type="NCBI Taxonomy" id="56493"/>
    <lineage>
        <taxon>Eukaryota</taxon>
        <taxon>Fungi</taxon>
        <taxon>Dikarya</taxon>
        <taxon>Basidiomycota</taxon>
        <taxon>Agaricomycotina</taxon>
        <taxon>Agaricomycetes</taxon>
        <taxon>Thelephorales</taxon>
        <taxon>Thelephoraceae</taxon>
        <taxon>Thelephora</taxon>
    </lineage>
</organism>
<evidence type="ECO:0000256" key="1">
    <source>
        <dbReference type="SAM" id="MobiDB-lite"/>
    </source>
</evidence>
<feature type="compositionally biased region" description="Basic and acidic residues" evidence="1">
    <location>
        <begin position="62"/>
        <end position="74"/>
    </location>
</feature>
<sequence>MPASILERNRTLSLPMSETADSEVLVSARTQRLDSQGAQYDITSFIGNLISGPTADPPPPGHKRELSGSSDDCKLGIVGP</sequence>